<feature type="transmembrane region" description="Helical" evidence="7">
    <location>
        <begin position="197"/>
        <end position="215"/>
    </location>
</feature>
<feature type="transmembrane region" description="Helical" evidence="7">
    <location>
        <begin position="316"/>
        <end position="345"/>
    </location>
</feature>
<sequence length="508" mass="55177">MTRSSGKRWLRTLALFLLLLAAARFTNCSLALFWARRSHLTDLISAMLPPDWGYAPRILSPLLATVQMSVTGTALGSFLALLLAPLCAENLHAPKPLRWTLRLLVQVLRSFPTLILALLATFLFGLGTFSGTVAITVYTFAILTRLTYEDIESAELAPYHALCAMGAVPAKVYWRAVVPGIAPSYFSNVLYLLETNVRHSSILGYVGAGGIGLLLNEKISWLEYGKVGMILFFLFLTVCVIEGISGLLSQIIREERSLSPLGKRLLTGAAVLLALVCTLSLQPPDFSHISPRAVQAMISGLFHPDWAFFFETDTSGLGYLLLETVCIALVGTCAGTVIAVPLSFLSTPCLMPKLPALLFRVVIMAIRSVPFLIYGLIFIRVAGPGPFTGVLTLGVCSVGLLSKRFTEAIEALDFRAYHALEAMGVPLLLRIRYAVLPQLLPALASAVLYRFDVNIREASVLGLVGAGGIGAPLIFAMNHYKWSEAGAIALGLILLVWRIDRLSTSLRR</sequence>
<dbReference type="Pfam" id="PF00528">
    <property type="entry name" value="BPD_transp_1"/>
    <property type="match status" value="2"/>
</dbReference>
<gene>
    <name evidence="9" type="primary">phnE</name>
    <name evidence="9" type="ORF">H8Z83_11645</name>
</gene>
<keyword evidence="6 7" id="KW-0472">Membrane</keyword>
<accession>A0A923S886</accession>
<dbReference type="PANTHER" id="PTHR30043">
    <property type="entry name" value="PHOSPHONATES TRANSPORT SYSTEM PERMEASE PROTEIN"/>
    <property type="match status" value="1"/>
</dbReference>
<dbReference type="AlphaFoldDB" id="A0A923S886"/>
<feature type="domain" description="ABC transmembrane type-1" evidence="8">
    <location>
        <begin position="321"/>
        <end position="503"/>
    </location>
</feature>
<evidence type="ECO:0000256" key="4">
    <source>
        <dbReference type="ARBA" id="ARBA00022692"/>
    </source>
</evidence>
<keyword evidence="3" id="KW-1003">Cell membrane</keyword>
<reference evidence="9" key="1">
    <citation type="submission" date="2020-08" db="EMBL/GenBank/DDBJ databases">
        <title>Genome public.</title>
        <authorList>
            <person name="Liu C."/>
            <person name="Sun Q."/>
        </authorList>
    </citation>
    <scope>NUCLEOTIDE SEQUENCE</scope>
    <source>
        <strain evidence="9">BX15</strain>
    </source>
</reference>
<proteinExistence type="inferred from homology"/>
<feature type="transmembrane region" description="Helical" evidence="7">
    <location>
        <begin position="227"/>
        <end position="252"/>
    </location>
</feature>
<keyword evidence="2 7" id="KW-0813">Transport</keyword>
<evidence type="ECO:0000256" key="6">
    <source>
        <dbReference type="ARBA" id="ARBA00023136"/>
    </source>
</evidence>
<dbReference type="GO" id="GO:0015416">
    <property type="term" value="F:ABC-type phosphonate transporter activity"/>
    <property type="evidence" value="ECO:0007669"/>
    <property type="project" value="InterPro"/>
</dbReference>
<evidence type="ECO:0000256" key="2">
    <source>
        <dbReference type="ARBA" id="ARBA00022448"/>
    </source>
</evidence>
<dbReference type="GO" id="GO:0005886">
    <property type="term" value="C:plasma membrane"/>
    <property type="evidence" value="ECO:0007669"/>
    <property type="project" value="UniProtKB-SubCell"/>
</dbReference>
<dbReference type="CDD" id="cd06261">
    <property type="entry name" value="TM_PBP2"/>
    <property type="match status" value="1"/>
</dbReference>
<comment type="caution">
    <text evidence="9">The sequence shown here is derived from an EMBL/GenBank/DDBJ whole genome shotgun (WGS) entry which is preliminary data.</text>
</comment>
<dbReference type="NCBIfam" id="TIGR01097">
    <property type="entry name" value="PhnE"/>
    <property type="match status" value="1"/>
</dbReference>
<evidence type="ECO:0000256" key="1">
    <source>
        <dbReference type="ARBA" id="ARBA00004651"/>
    </source>
</evidence>
<evidence type="ECO:0000259" key="8">
    <source>
        <dbReference type="PROSITE" id="PS50928"/>
    </source>
</evidence>
<dbReference type="RefSeq" id="WP_187015192.1">
    <property type="nucleotide sequence ID" value="NZ_JACOQI010000011.1"/>
</dbReference>
<dbReference type="PANTHER" id="PTHR30043:SF1">
    <property type="entry name" value="ABC TRANSPORT SYSTEM PERMEASE PROTEIN P69"/>
    <property type="match status" value="1"/>
</dbReference>
<feature type="transmembrane region" description="Helical" evidence="7">
    <location>
        <begin position="431"/>
        <end position="451"/>
    </location>
</feature>
<evidence type="ECO:0000256" key="3">
    <source>
        <dbReference type="ARBA" id="ARBA00022475"/>
    </source>
</evidence>
<dbReference type="EMBL" id="JACOQI010000011">
    <property type="protein sequence ID" value="MBC5770963.1"/>
    <property type="molecule type" value="Genomic_DNA"/>
</dbReference>
<dbReference type="InterPro" id="IPR035906">
    <property type="entry name" value="MetI-like_sf"/>
</dbReference>
<dbReference type="Proteomes" id="UP000620327">
    <property type="component" value="Unassembled WGS sequence"/>
</dbReference>
<feature type="transmembrane region" description="Helical" evidence="7">
    <location>
        <begin position="58"/>
        <end position="83"/>
    </location>
</feature>
<dbReference type="InterPro" id="IPR005769">
    <property type="entry name" value="PhnE/PtxC"/>
</dbReference>
<dbReference type="Gene3D" id="1.10.3720.10">
    <property type="entry name" value="MetI-like"/>
    <property type="match status" value="2"/>
</dbReference>
<keyword evidence="10" id="KW-1185">Reference proteome</keyword>
<name>A0A923S886_9FIRM</name>
<dbReference type="InterPro" id="IPR000515">
    <property type="entry name" value="MetI-like"/>
</dbReference>
<feature type="domain" description="ABC transmembrane type-1" evidence="8">
    <location>
        <begin position="62"/>
        <end position="245"/>
    </location>
</feature>
<evidence type="ECO:0000313" key="9">
    <source>
        <dbReference type="EMBL" id="MBC5770963.1"/>
    </source>
</evidence>
<protein>
    <submittedName>
        <fullName evidence="9">Phosphonate ABC transporter, permease protein PhnE</fullName>
    </submittedName>
</protein>
<comment type="similarity">
    <text evidence="7">Belongs to the binding-protein-dependent transport system permease family.</text>
</comment>
<evidence type="ECO:0000313" key="10">
    <source>
        <dbReference type="Proteomes" id="UP000620327"/>
    </source>
</evidence>
<feature type="transmembrane region" description="Helical" evidence="7">
    <location>
        <begin position="458"/>
        <end position="476"/>
    </location>
</feature>
<feature type="transmembrane region" description="Helical" evidence="7">
    <location>
        <begin position="357"/>
        <end position="379"/>
    </location>
</feature>
<evidence type="ECO:0000256" key="7">
    <source>
        <dbReference type="RuleBase" id="RU363032"/>
    </source>
</evidence>
<dbReference type="SUPFAM" id="SSF161098">
    <property type="entry name" value="MetI-like"/>
    <property type="match status" value="2"/>
</dbReference>
<dbReference type="PROSITE" id="PS50928">
    <property type="entry name" value="ABC_TM1"/>
    <property type="match status" value="2"/>
</dbReference>
<comment type="subcellular location">
    <subcellularLocation>
        <location evidence="1 7">Cell membrane</location>
        <topology evidence="1 7">Multi-pass membrane protein</topology>
    </subcellularLocation>
</comment>
<feature type="transmembrane region" description="Helical" evidence="7">
    <location>
        <begin position="482"/>
        <end position="499"/>
    </location>
</feature>
<organism evidence="9 10">
    <name type="scientific">Dysosmobacter segnis</name>
    <dbReference type="NCBI Taxonomy" id="2763042"/>
    <lineage>
        <taxon>Bacteria</taxon>
        <taxon>Bacillati</taxon>
        <taxon>Bacillota</taxon>
        <taxon>Clostridia</taxon>
        <taxon>Eubacteriales</taxon>
        <taxon>Oscillospiraceae</taxon>
        <taxon>Dysosmobacter</taxon>
    </lineage>
</organism>
<keyword evidence="5 7" id="KW-1133">Transmembrane helix</keyword>
<keyword evidence="4 7" id="KW-0812">Transmembrane</keyword>
<evidence type="ECO:0000256" key="5">
    <source>
        <dbReference type="ARBA" id="ARBA00022989"/>
    </source>
</evidence>
<feature type="transmembrane region" description="Helical" evidence="7">
    <location>
        <begin position="103"/>
        <end position="123"/>
    </location>
</feature>
<feature type="transmembrane region" description="Helical" evidence="7">
    <location>
        <begin position="264"/>
        <end position="281"/>
    </location>
</feature>